<accession>A0A3S3Q4Z0</accession>
<dbReference type="Gene3D" id="2.110.10.10">
    <property type="entry name" value="Hemopexin-like domain"/>
    <property type="match status" value="1"/>
</dbReference>
<reference evidence="2 4" key="1">
    <citation type="journal article" date="2018" name="Gigascience">
        <title>Genomes of trombidid mites reveal novel predicted allergens and laterally-transferred genes associated with secondary metabolism.</title>
        <authorList>
            <person name="Dong X."/>
            <person name="Chaisiri K."/>
            <person name="Xia D."/>
            <person name="Armstrong S.D."/>
            <person name="Fang Y."/>
            <person name="Donnelly M.J."/>
            <person name="Kadowaki T."/>
            <person name="McGarry J.W."/>
            <person name="Darby A.C."/>
            <person name="Makepeace B.L."/>
        </authorList>
    </citation>
    <scope>NUCLEOTIDE SEQUENCE [LARGE SCALE GENOMIC DNA]</scope>
    <source>
        <strain evidence="2">UoL-WK</strain>
    </source>
</reference>
<sequence length="557" mass="64891">MTNAGNGFHYVFTNDSTLIRFEKYTDYDFLSGRFLRLSENFPRRLGTQGAFEDARGEFYIATQTNNGMILLIFHNDDGSLSYRLYPNENSRSVNFLDVTSEANDFIFFKRSKDCESGKDFEYILDLYIFKAENRIYGFAQKIIFSSRLHRPHEKFNENEVFDVNFRESWKPARGKNCSQLHRRNYLGEGLMPYYRWKNGSYLAIYTRGWFYYLGENMVHLNNNRFDFHFVSDYSDNYRIMFGCPSNLCIDAKIDAMLRKKNSNDAYIIYGAFIFLHSVQQRVPRDWKLLSEELSVSYSYMDAAFYEPQSDSYYFFKERRVYRDDTDIGVSIRSLFHRSGFDHNTRIDAAVCYNGYVRNVINCIHWLTYKLEHSIEQAVYKYKVMGNNTFAKEDQMKITSFMKTILPHVSAATVLVFDNRDLIYVRHETTGPESYHNRFQYQALDCSLVRGAVIENQSMLIEEQVSKITFTSTTPLNVEITTTSEISQTTASIFASDESQTTTNFEILLPPPLTQPPEIANATRIVAINPGEDFYPTIKEIVTEEEGIVPLLCSTPKT</sequence>
<gene>
    <name evidence="3" type="ORF">B4U79_18360</name>
    <name evidence="2" type="ORF">B4U79_18425</name>
    <name evidence="1" type="ORF">B4U79_18428</name>
</gene>
<keyword evidence="4" id="KW-1185">Reference proteome</keyword>
<dbReference type="AlphaFoldDB" id="A0A3S3Q4Z0"/>
<dbReference type="EMBL" id="NCKU01005464">
    <property type="protein sequence ID" value="RWS04538.1"/>
    <property type="molecule type" value="Genomic_DNA"/>
</dbReference>
<name>A0A3S3Q4Z0_9ACAR</name>
<dbReference type="EMBL" id="NCKU01006484">
    <property type="protein sequence ID" value="RWS03457.1"/>
    <property type="molecule type" value="Genomic_DNA"/>
</dbReference>
<dbReference type="InterPro" id="IPR036375">
    <property type="entry name" value="Hemopexin-like_dom_sf"/>
</dbReference>
<comment type="caution">
    <text evidence="2">The sequence shown here is derived from an EMBL/GenBank/DDBJ whole genome shotgun (WGS) entry which is preliminary data.</text>
</comment>
<reference evidence="2" key="2">
    <citation type="submission" date="2018-11" db="EMBL/GenBank/DDBJ databases">
        <title>Trombidioid mite genomics.</title>
        <authorList>
            <person name="Dong X."/>
        </authorList>
    </citation>
    <scope>NUCLEOTIDE SEQUENCE</scope>
    <source>
        <strain evidence="2">UoL-WK</strain>
    </source>
</reference>
<dbReference type="OrthoDB" id="8953614at2759"/>
<evidence type="ECO:0000313" key="2">
    <source>
        <dbReference type="EMBL" id="RWS03497.1"/>
    </source>
</evidence>
<dbReference type="EMBL" id="NCKU01006442">
    <property type="protein sequence ID" value="RWS03497.1"/>
    <property type="molecule type" value="Genomic_DNA"/>
</dbReference>
<protein>
    <submittedName>
        <fullName evidence="2">Uncharacterized protein</fullName>
    </submittedName>
</protein>
<proteinExistence type="predicted"/>
<dbReference type="Proteomes" id="UP000285301">
    <property type="component" value="Unassembled WGS sequence"/>
</dbReference>
<evidence type="ECO:0000313" key="4">
    <source>
        <dbReference type="Proteomes" id="UP000285301"/>
    </source>
</evidence>
<evidence type="ECO:0000313" key="3">
    <source>
        <dbReference type="EMBL" id="RWS04538.1"/>
    </source>
</evidence>
<organism evidence="2 4">
    <name type="scientific">Dinothrombium tinctorium</name>
    <dbReference type="NCBI Taxonomy" id="1965070"/>
    <lineage>
        <taxon>Eukaryota</taxon>
        <taxon>Metazoa</taxon>
        <taxon>Ecdysozoa</taxon>
        <taxon>Arthropoda</taxon>
        <taxon>Chelicerata</taxon>
        <taxon>Arachnida</taxon>
        <taxon>Acari</taxon>
        <taxon>Acariformes</taxon>
        <taxon>Trombidiformes</taxon>
        <taxon>Prostigmata</taxon>
        <taxon>Anystina</taxon>
        <taxon>Parasitengona</taxon>
        <taxon>Trombidioidea</taxon>
        <taxon>Trombidiidae</taxon>
        <taxon>Dinothrombium</taxon>
    </lineage>
</organism>
<dbReference type="SUPFAM" id="SSF50923">
    <property type="entry name" value="Hemopexin-like domain"/>
    <property type="match status" value="1"/>
</dbReference>
<evidence type="ECO:0000313" key="1">
    <source>
        <dbReference type="EMBL" id="RWS03457.1"/>
    </source>
</evidence>